<evidence type="ECO:0000256" key="9">
    <source>
        <dbReference type="ARBA" id="ARBA00023136"/>
    </source>
</evidence>
<keyword evidence="5" id="KW-0999">Mitochondrion inner membrane</keyword>
<evidence type="ECO:0000256" key="5">
    <source>
        <dbReference type="ARBA" id="ARBA00022792"/>
    </source>
</evidence>
<dbReference type="Bgee" id="ENSELUG00000009714">
    <property type="expression patterns" value="Expressed in stomach and 14 other cell types or tissues"/>
</dbReference>
<dbReference type="UniPathway" id="UPA00705"/>
<evidence type="ECO:0000256" key="3">
    <source>
        <dbReference type="ARBA" id="ARBA00010117"/>
    </source>
</evidence>
<dbReference type="InterPro" id="IPR003205">
    <property type="entry name" value="Cyt_c_oxidase_su8"/>
</dbReference>
<evidence type="ECO:0000313" key="12">
    <source>
        <dbReference type="Proteomes" id="UP000265140"/>
    </source>
</evidence>
<keyword evidence="7 10" id="KW-1133">Transmembrane helix</keyword>
<comment type="pathway">
    <text evidence="2">Energy metabolism; oxidative phosphorylation.</text>
</comment>
<evidence type="ECO:0000256" key="1">
    <source>
        <dbReference type="ARBA" id="ARBA00004434"/>
    </source>
</evidence>
<dbReference type="GO" id="GO:0045277">
    <property type="term" value="C:respiratory chain complex IV"/>
    <property type="evidence" value="ECO:0007669"/>
    <property type="project" value="InterPro"/>
</dbReference>
<sequence length="83" mass="9365">MIYFPNLSKKLFALFRGPTGFLVRTKTVLQEPRSNICSKPPKDKIGPGQSLFTISMFALALLAPAGWIMHHIPVYRQRTPPEP</sequence>
<evidence type="ECO:0000256" key="7">
    <source>
        <dbReference type="ARBA" id="ARBA00022989"/>
    </source>
</evidence>
<dbReference type="OMA" id="RTIYSKP"/>
<dbReference type="Proteomes" id="UP000265140">
    <property type="component" value="Chromosome 15"/>
</dbReference>
<dbReference type="GeneTree" id="ENSGT01140000282622"/>
<keyword evidence="8" id="KW-0496">Mitochondrion</keyword>
<dbReference type="GO" id="GO:0005743">
    <property type="term" value="C:mitochondrial inner membrane"/>
    <property type="evidence" value="ECO:0007669"/>
    <property type="project" value="UniProtKB-SubCell"/>
</dbReference>
<dbReference type="Gene3D" id="4.10.81.10">
    <property type="entry name" value="Cytochrome c oxidase, subunit 8"/>
    <property type="match status" value="1"/>
</dbReference>
<evidence type="ECO:0000256" key="4">
    <source>
        <dbReference type="ARBA" id="ARBA00022692"/>
    </source>
</evidence>
<dbReference type="PANTHER" id="PTHR16717">
    <property type="entry name" value="CYTOCHROME C OXIDASE POLYPEPTIDE VIII"/>
    <property type="match status" value="1"/>
</dbReference>
<evidence type="ECO:0000256" key="8">
    <source>
        <dbReference type="ARBA" id="ARBA00023128"/>
    </source>
</evidence>
<name>A0A3P8Y0G3_ESOLU</name>
<dbReference type="Ensembl" id="ENSELUT00000004373.3">
    <property type="protein sequence ID" value="ENSELUP00000009129.1"/>
    <property type="gene ID" value="ENSELUG00000009714.3"/>
</dbReference>
<reference evidence="11" key="3">
    <citation type="submission" date="2025-08" db="UniProtKB">
        <authorList>
            <consortium name="Ensembl"/>
        </authorList>
    </citation>
    <scope>IDENTIFICATION</scope>
</reference>
<dbReference type="Pfam" id="PF02285">
    <property type="entry name" value="COX8"/>
    <property type="match status" value="1"/>
</dbReference>
<keyword evidence="4 10" id="KW-0812">Transmembrane</keyword>
<comment type="subcellular location">
    <subcellularLocation>
        <location evidence="1">Mitochondrion inner membrane</location>
        <topology evidence="1">Single-pass membrane protein</topology>
    </subcellularLocation>
</comment>
<dbReference type="GO" id="GO:0006123">
    <property type="term" value="P:mitochondrial electron transport, cytochrome c to oxygen"/>
    <property type="evidence" value="ECO:0007669"/>
    <property type="project" value="InterPro"/>
</dbReference>
<dbReference type="AlphaFoldDB" id="A0A3P8Y0G3"/>
<accession>A0A3P8Y0G3</accession>
<protein>
    <submittedName>
        <fullName evidence="11">Uncharacterized protein</fullName>
    </submittedName>
</protein>
<dbReference type="SUPFAM" id="SSF81431">
    <property type="entry name" value="Mitochondrial cytochrome c oxidase subunit VIIIb (aka IX)"/>
    <property type="match status" value="1"/>
</dbReference>
<reference evidence="11" key="4">
    <citation type="submission" date="2025-09" db="UniProtKB">
        <authorList>
            <consortium name="Ensembl"/>
        </authorList>
    </citation>
    <scope>IDENTIFICATION</scope>
</reference>
<dbReference type="STRING" id="8010.ENSELUP00000009129"/>
<comment type="similarity">
    <text evidence="3">Belongs to the cytochrome c oxidase VIII family.</text>
</comment>
<keyword evidence="9 10" id="KW-0472">Membrane</keyword>
<reference evidence="12" key="1">
    <citation type="journal article" date="2014" name="PLoS ONE">
        <title>The genome and linkage map of the northern pike (Esox lucius): conserved synteny revealed between the salmonid sister group and the Neoteleostei.</title>
        <authorList>
            <person name="Rondeau E.B."/>
            <person name="Minkley D.R."/>
            <person name="Leong J.S."/>
            <person name="Messmer A.M."/>
            <person name="Jantzen J.R."/>
            <person name="von Schalburg K.R."/>
            <person name="Lemon C."/>
            <person name="Bird N.H."/>
            <person name="Koop B.F."/>
        </authorList>
    </citation>
    <scope>NUCLEOTIDE SEQUENCE</scope>
</reference>
<feature type="transmembrane region" description="Helical" evidence="10">
    <location>
        <begin position="50"/>
        <end position="69"/>
    </location>
</feature>
<organism evidence="11 12">
    <name type="scientific">Esox lucius</name>
    <name type="common">Northern pike</name>
    <dbReference type="NCBI Taxonomy" id="8010"/>
    <lineage>
        <taxon>Eukaryota</taxon>
        <taxon>Metazoa</taxon>
        <taxon>Chordata</taxon>
        <taxon>Craniata</taxon>
        <taxon>Vertebrata</taxon>
        <taxon>Euteleostomi</taxon>
        <taxon>Actinopterygii</taxon>
        <taxon>Neopterygii</taxon>
        <taxon>Teleostei</taxon>
        <taxon>Protacanthopterygii</taxon>
        <taxon>Esociformes</taxon>
        <taxon>Esocidae</taxon>
        <taxon>Esox</taxon>
    </lineage>
</organism>
<dbReference type="InParanoid" id="A0A3P8Y0G3"/>
<evidence type="ECO:0000313" key="11">
    <source>
        <dbReference type="Ensembl" id="ENSELUP00000009129.1"/>
    </source>
</evidence>
<reference evidence="11" key="2">
    <citation type="submission" date="2020-02" db="EMBL/GenBank/DDBJ databases">
        <title>Esox lucius (northern pike) genome, fEsoLuc1, primary haplotype.</title>
        <authorList>
            <person name="Myers G."/>
            <person name="Karagic N."/>
            <person name="Meyer A."/>
            <person name="Pippel M."/>
            <person name="Reichard M."/>
            <person name="Winkler S."/>
            <person name="Tracey A."/>
            <person name="Sims Y."/>
            <person name="Howe K."/>
            <person name="Rhie A."/>
            <person name="Formenti G."/>
            <person name="Durbin R."/>
            <person name="Fedrigo O."/>
            <person name="Jarvis E.D."/>
        </authorList>
    </citation>
    <scope>NUCLEOTIDE SEQUENCE [LARGE SCALE GENOMIC DNA]</scope>
</reference>
<evidence type="ECO:0000256" key="6">
    <source>
        <dbReference type="ARBA" id="ARBA00022946"/>
    </source>
</evidence>
<dbReference type="PANTHER" id="PTHR16717:SF7">
    <property type="entry name" value="CYTOCHROME C OXIDASE SUBUNIT 8A, MITOCHONDRIAL-LIKE"/>
    <property type="match status" value="1"/>
</dbReference>
<dbReference type="InterPro" id="IPR036548">
    <property type="entry name" value="Cyt_c_oxidase_su8_sf"/>
</dbReference>
<proteinExistence type="inferred from homology"/>
<keyword evidence="12" id="KW-1185">Reference proteome</keyword>
<keyword evidence="6" id="KW-0809">Transit peptide</keyword>
<evidence type="ECO:0000256" key="10">
    <source>
        <dbReference type="SAM" id="Phobius"/>
    </source>
</evidence>
<evidence type="ECO:0000256" key="2">
    <source>
        <dbReference type="ARBA" id="ARBA00004673"/>
    </source>
</evidence>